<organism evidence="1 2">
    <name type="scientific">Siminovitchia terrae</name>
    <name type="common">Bacillus terrae</name>
    <dbReference type="NCBI Taxonomy" id="1914933"/>
    <lineage>
        <taxon>Bacteria</taxon>
        <taxon>Bacillati</taxon>
        <taxon>Bacillota</taxon>
        <taxon>Bacilli</taxon>
        <taxon>Bacillales</taxon>
        <taxon>Bacillaceae</taxon>
        <taxon>Siminovitchia</taxon>
    </lineage>
</organism>
<name>A0A429X343_SIMTE</name>
<dbReference type="EMBL" id="QYTW02000028">
    <property type="protein sequence ID" value="RST57789.1"/>
    <property type="molecule type" value="Genomic_DNA"/>
</dbReference>
<protein>
    <submittedName>
        <fullName evidence="1">Uncharacterized protein</fullName>
    </submittedName>
</protein>
<reference evidence="1 2" key="1">
    <citation type="submission" date="2018-12" db="EMBL/GenBank/DDBJ databases">
        <authorList>
            <person name="Sun L."/>
            <person name="Chen Z."/>
        </authorList>
    </citation>
    <scope>NUCLEOTIDE SEQUENCE [LARGE SCALE GENOMIC DNA]</scope>
    <source>
        <strain evidence="1 2">LMG 29736</strain>
    </source>
</reference>
<evidence type="ECO:0000313" key="1">
    <source>
        <dbReference type="EMBL" id="RST57789.1"/>
    </source>
</evidence>
<accession>A0A429X343</accession>
<sequence length="144" mass="17169">MRVFRTRFRRILRLHNIEFFQIVLSDDDRGAFLLVYDEERVAQKPDDGNHIRLFLISNFELSDSSCQDVLSFNDDLLGMKPNCSYFMDILRVEEEFDYDFPFHMLAVRDYIQEILSTVGIDEKLPNLKNTDFNYLSQDRSCHIQ</sequence>
<comment type="caution">
    <text evidence="1">The sequence shown here is derived from an EMBL/GenBank/DDBJ whole genome shotgun (WGS) entry which is preliminary data.</text>
</comment>
<dbReference type="AlphaFoldDB" id="A0A429X343"/>
<dbReference type="Proteomes" id="UP000287296">
    <property type="component" value="Unassembled WGS sequence"/>
</dbReference>
<dbReference type="OrthoDB" id="2894561at2"/>
<proteinExistence type="predicted"/>
<evidence type="ECO:0000313" key="2">
    <source>
        <dbReference type="Proteomes" id="UP000287296"/>
    </source>
</evidence>
<gene>
    <name evidence="1" type="ORF">D5F11_020725</name>
</gene>